<dbReference type="InterPro" id="IPR004095">
    <property type="entry name" value="TGS"/>
</dbReference>
<feature type="binding site" evidence="5">
    <location>
        <position position="265"/>
    </location>
    <ligand>
        <name>ATP</name>
        <dbReference type="ChEBI" id="CHEBI:30616"/>
    </ligand>
</feature>
<dbReference type="EMBL" id="BEGY01000104">
    <property type="protein sequence ID" value="GAX83666.1"/>
    <property type="molecule type" value="Genomic_DNA"/>
</dbReference>
<dbReference type="PROSITE" id="PS51880">
    <property type="entry name" value="TGS"/>
    <property type="match status" value="1"/>
</dbReference>
<dbReference type="NCBIfam" id="TIGR00092">
    <property type="entry name" value="redox-regulated ATPase YchF"/>
    <property type="match status" value="1"/>
</dbReference>
<evidence type="ECO:0000313" key="8">
    <source>
        <dbReference type="EMBL" id="GAX83666.1"/>
    </source>
</evidence>
<dbReference type="Gene3D" id="1.10.150.300">
    <property type="entry name" value="TGS-like domain"/>
    <property type="match status" value="1"/>
</dbReference>
<evidence type="ECO:0000256" key="5">
    <source>
        <dbReference type="HAMAP-Rule" id="MF_03167"/>
    </source>
</evidence>
<feature type="domain" description="OBG-type G" evidence="6">
    <location>
        <begin position="57"/>
        <end position="317"/>
    </location>
</feature>
<organism evidence="8 9">
    <name type="scientific">Chlamydomonas eustigma</name>
    <dbReference type="NCBI Taxonomy" id="1157962"/>
    <lineage>
        <taxon>Eukaryota</taxon>
        <taxon>Viridiplantae</taxon>
        <taxon>Chlorophyta</taxon>
        <taxon>core chlorophytes</taxon>
        <taxon>Chlorophyceae</taxon>
        <taxon>CS clade</taxon>
        <taxon>Chlamydomonadales</taxon>
        <taxon>Chlamydomonadaceae</taxon>
        <taxon>Chlamydomonas</taxon>
    </lineage>
</organism>
<evidence type="ECO:0000256" key="3">
    <source>
        <dbReference type="ARBA" id="ARBA00022741"/>
    </source>
</evidence>
<dbReference type="FunFam" id="3.10.20.30:FF:000001">
    <property type="entry name" value="Ribosome-binding ATPase YchF"/>
    <property type="match status" value="1"/>
</dbReference>
<dbReference type="STRING" id="1157962.A0A250XKW3"/>
<comment type="function">
    <text evidence="5">Hydrolyzes ATP, and can also hydrolyze GTP with lower efficiency. Has lower affinity for GTP.</text>
</comment>
<dbReference type="Proteomes" id="UP000232323">
    <property type="component" value="Unassembled WGS sequence"/>
</dbReference>
<dbReference type="Gene3D" id="3.40.50.300">
    <property type="entry name" value="P-loop containing nucleotide triphosphate hydrolases"/>
    <property type="match status" value="1"/>
</dbReference>
<evidence type="ECO:0000259" key="7">
    <source>
        <dbReference type="PROSITE" id="PS51880"/>
    </source>
</evidence>
<dbReference type="InterPro" id="IPR041706">
    <property type="entry name" value="YchF_N"/>
</dbReference>
<keyword evidence="3 5" id="KW-0547">Nucleotide-binding</keyword>
<evidence type="ECO:0000256" key="4">
    <source>
        <dbReference type="ARBA" id="ARBA00022840"/>
    </source>
</evidence>
<dbReference type="GO" id="GO:0005524">
    <property type="term" value="F:ATP binding"/>
    <property type="evidence" value="ECO:0007669"/>
    <property type="project" value="UniProtKB-UniRule"/>
</dbReference>
<sequence length="424" mass="46258">MASQSFCRVIAFSSSPAMCRPTLVSSRHTLGQQSLTRQIMHPRPFNRGIRTTIANSLQAGIVGLPNVGKSTLFNSLVENGKAQAANYPFCTIEPNTGMVTVPDPRLKILSDISGSKELIPTTVEFVDIAGLVKGASKGEGMGNQFLTNIRDTNAVCQVVRCFEDDDIIHVNGKVDPLDDIDVINLELALSDLGQIEKRLERLGKGKKSKEEAEKAEVEEGALKKIVVELEAGRAARTAVLNKDEMIAVKGLGLLTLKPMIYCANVAEGDLADQGALNKHVKALRQKASEDGCEVVVVSAKVEAELQQMEKEEAKEWLEMLGVTDGGLANLIRATYRVLGLRTYFTSGEKETRAWTIHAGMTAPQAAGVIHTDFEKGFIRAETIGYEDYVKHKGYNGAKEAGTMRLEGKEYVVKEGDVMLFRFNV</sequence>
<dbReference type="GO" id="GO:0005525">
    <property type="term" value="F:GTP binding"/>
    <property type="evidence" value="ECO:0007669"/>
    <property type="project" value="InterPro"/>
</dbReference>
<keyword evidence="9" id="KW-1185">Reference proteome</keyword>
<protein>
    <recommendedName>
        <fullName evidence="5">Obg-like ATPase 1</fullName>
    </recommendedName>
</protein>
<proteinExistence type="inferred from homology"/>
<dbReference type="AlphaFoldDB" id="A0A250XKW3"/>
<dbReference type="InterPro" id="IPR004396">
    <property type="entry name" value="ATPase_YchF/OLA1"/>
</dbReference>
<dbReference type="FunFam" id="1.10.150.300:FF:000001">
    <property type="entry name" value="Ribosome-binding ATPase YchF"/>
    <property type="match status" value="1"/>
</dbReference>
<evidence type="ECO:0000259" key="6">
    <source>
        <dbReference type="PROSITE" id="PS51710"/>
    </source>
</evidence>
<dbReference type="InterPro" id="IPR031167">
    <property type="entry name" value="G_OBG"/>
</dbReference>
<name>A0A250XKW3_9CHLO</name>
<dbReference type="Pfam" id="PF06071">
    <property type="entry name" value="YchF-GTPase_C"/>
    <property type="match status" value="1"/>
</dbReference>
<dbReference type="Pfam" id="PF01926">
    <property type="entry name" value="MMR_HSR1"/>
    <property type="match status" value="1"/>
</dbReference>
<reference evidence="8 9" key="1">
    <citation type="submission" date="2017-08" db="EMBL/GenBank/DDBJ databases">
        <title>Acidophilic green algal genome provides insights into adaptation to an acidic environment.</title>
        <authorList>
            <person name="Hirooka S."/>
            <person name="Hirose Y."/>
            <person name="Kanesaki Y."/>
            <person name="Higuchi S."/>
            <person name="Fujiwara T."/>
            <person name="Onuma R."/>
            <person name="Era A."/>
            <person name="Ohbayashi R."/>
            <person name="Uzuka A."/>
            <person name="Nozaki H."/>
            <person name="Yoshikawa H."/>
            <person name="Miyagishima S.Y."/>
        </authorList>
    </citation>
    <scope>NUCLEOTIDE SEQUENCE [LARGE SCALE GENOMIC DNA]</scope>
    <source>
        <strain evidence="8 9">NIES-2499</strain>
    </source>
</reference>
<dbReference type="OrthoDB" id="424823at2759"/>
<dbReference type="GO" id="GO:0043023">
    <property type="term" value="F:ribosomal large subunit binding"/>
    <property type="evidence" value="ECO:0007669"/>
    <property type="project" value="UniProtKB-UniRule"/>
</dbReference>
<evidence type="ECO:0000313" key="9">
    <source>
        <dbReference type="Proteomes" id="UP000232323"/>
    </source>
</evidence>
<feature type="domain" description="TGS" evidence="7">
    <location>
        <begin position="339"/>
        <end position="422"/>
    </location>
</feature>
<comment type="cofactor">
    <cofactor evidence="1">
        <name>Mg(2+)</name>
        <dbReference type="ChEBI" id="CHEBI:18420"/>
    </cofactor>
</comment>
<dbReference type="CDD" id="cd01900">
    <property type="entry name" value="YchF"/>
    <property type="match status" value="1"/>
</dbReference>
<feature type="binding site" evidence="5">
    <location>
        <begin position="66"/>
        <end position="71"/>
    </location>
    <ligand>
        <name>ATP</name>
        <dbReference type="ChEBI" id="CHEBI:30616"/>
    </ligand>
</feature>
<dbReference type="PRINTS" id="PR00326">
    <property type="entry name" value="GTP1OBG"/>
</dbReference>
<dbReference type="GO" id="GO:0005737">
    <property type="term" value="C:cytoplasm"/>
    <property type="evidence" value="ECO:0007669"/>
    <property type="project" value="UniProtKB-SubCell"/>
</dbReference>
<keyword evidence="5" id="KW-0963">Cytoplasm</keyword>
<comment type="caution">
    <text evidence="8">The sequence shown here is derived from an EMBL/GenBank/DDBJ whole genome shotgun (WGS) entry which is preliminary data.</text>
</comment>
<dbReference type="PROSITE" id="PS51710">
    <property type="entry name" value="G_OBG"/>
    <property type="match status" value="1"/>
</dbReference>
<dbReference type="CDD" id="cd04867">
    <property type="entry name" value="TGS_YchF_OLA1"/>
    <property type="match status" value="1"/>
</dbReference>
<dbReference type="InterPro" id="IPR012676">
    <property type="entry name" value="TGS-like"/>
</dbReference>
<dbReference type="Gene3D" id="3.10.20.30">
    <property type="match status" value="1"/>
</dbReference>
<dbReference type="SUPFAM" id="SSF52540">
    <property type="entry name" value="P-loop containing nucleoside triphosphate hydrolases"/>
    <property type="match status" value="1"/>
</dbReference>
<keyword evidence="4 5" id="KW-0067">ATP-binding</keyword>
<dbReference type="SUPFAM" id="SSF81271">
    <property type="entry name" value="TGS-like"/>
    <property type="match status" value="1"/>
</dbReference>
<dbReference type="PANTHER" id="PTHR23305">
    <property type="entry name" value="OBG GTPASE FAMILY"/>
    <property type="match status" value="1"/>
</dbReference>
<keyword evidence="2" id="KW-0479">Metal-binding</keyword>
<evidence type="ECO:0000256" key="1">
    <source>
        <dbReference type="ARBA" id="ARBA00001946"/>
    </source>
</evidence>
<dbReference type="InterPro" id="IPR012675">
    <property type="entry name" value="Beta-grasp_dom_sf"/>
</dbReference>
<dbReference type="InterPro" id="IPR006073">
    <property type="entry name" value="GTP-bd"/>
</dbReference>
<dbReference type="GO" id="GO:0046872">
    <property type="term" value="F:metal ion binding"/>
    <property type="evidence" value="ECO:0007669"/>
    <property type="project" value="UniProtKB-KW"/>
</dbReference>
<dbReference type="InterPro" id="IPR027417">
    <property type="entry name" value="P-loop_NTPase"/>
</dbReference>
<evidence type="ECO:0000256" key="2">
    <source>
        <dbReference type="ARBA" id="ARBA00022723"/>
    </source>
</evidence>
<comment type="subcellular location">
    <subcellularLocation>
        <location evidence="5">Cytoplasm</location>
    </subcellularLocation>
</comment>
<gene>
    <name evidence="8" type="ORF">CEUSTIGMA_g11091.t1</name>
</gene>
<dbReference type="InterPro" id="IPR023192">
    <property type="entry name" value="TGS-like_dom_sf"/>
</dbReference>
<comment type="subunit">
    <text evidence="5">Monomer.</text>
</comment>
<keyword evidence="5" id="KW-0378">Hydrolase</keyword>
<dbReference type="HAMAP" id="MF_00944">
    <property type="entry name" value="YchF_OLA1_ATPase"/>
    <property type="match status" value="1"/>
</dbReference>
<dbReference type="PANTHER" id="PTHR23305:SF18">
    <property type="entry name" value="OBG-TYPE G DOMAIN-CONTAINING PROTEIN"/>
    <property type="match status" value="1"/>
</dbReference>
<accession>A0A250XKW3</accession>
<dbReference type="GO" id="GO:0016887">
    <property type="term" value="F:ATP hydrolysis activity"/>
    <property type="evidence" value="ECO:0007669"/>
    <property type="project" value="UniProtKB-UniRule"/>
</dbReference>
<dbReference type="InterPro" id="IPR013029">
    <property type="entry name" value="YchF_C"/>
</dbReference>
<comment type="similarity">
    <text evidence="5">Belongs to the TRAFAC class OBG-HflX-like GTPase superfamily. OBG GTPase family. YchF/OLA1 subfamily.</text>
</comment>